<organism evidence="3">
    <name type="scientific">Arthroderma gypseum (strain ATCC MYA-4604 / CBS 118893)</name>
    <name type="common">Microsporum gypseum</name>
    <dbReference type="NCBI Taxonomy" id="535722"/>
    <lineage>
        <taxon>Eukaryota</taxon>
        <taxon>Fungi</taxon>
        <taxon>Dikarya</taxon>
        <taxon>Ascomycota</taxon>
        <taxon>Pezizomycotina</taxon>
        <taxon>Eurotiomycetes</taxon>
        <taxon>Eurotiomycetidae</taxon>
        <taxon>Onygenales</taxon>
        <taxon>Arthrodermataceae</taxon>
        <taxon>Nannizzia</taxon>
    </lineage>
</organism>
<protein>
    <submittedName>
        <fullName evidence="2">Uncharacterized protein</fullName>
    </submittedName>
</protein>
<keyword evidence="1" id="KW-1133">Transmembrane helix</keyword>
<dbReference type="InParanoid" id="E4UNY8"/>
<name>E4UNY8_ARTGP</name>
<feature type="transmembrane region" description="Helical" evidence="1">
    <location>
        <begin position="96"/>
        <end position="116"/>
    </location>
</feature>
<evidence type="ECO:0000256" key="1">
    <source>
        <dbReference type="SAM" id="Phobius"/>
    </source>
</evidence>
<dbReference type="EMBL" id="DS989823">
    <property type="protein sequence ID" value="EFQ99741.1"/>
    <property type="molecule type" value="Genomic_DNA"/>
</dbReference>
<proteinExistence type="predicted"/>
<dbReference type="Proteomes" id="UP000002669">
    <property type="component" value="Unassembled WGS sequence"/>
</dbReference>
<keyword evidence="3" id="KW-1185">Reference proteome</keyword>
<dbReference type="VEuPathDB" id="FungiDB:MGYG_02754"/>
<evidence type="ECO:0000313" key="3">
    <source>
        <dbReference type="Proteomes" id="UP000002669"/>
    </source>
</evidence>
<gene>
    <name evidence="2" type="ORF">MGYG_02754</name>
</gene>
<dbReference type="RefSeq" id="XP_003175224.1">
    <property type="nucleotide sequence ID" value="XM_003175176.1"/>
</dbReference>
<accession>E4UNY8</accession>
<dbReference type="GeneID" id="10030530"/>
<dbReference type="OrthoDB" id="10652990at2759"/>
<keyword evidence="1" id="KW-0812">Transmembrane</keyword>
<keyword evidence="1" id="KW-0472">Membrane</keyword>
<sequence>MAPGASRRDEQLMEKWLASEEVKDYMASSVKWEVAALPSRKIKCKQRFAKLFYEIEPPHTPHWSRMELPGPHSRGSRPQSRWERVKIFWGSLCLCYWQWLIGGNLGKVFLILAAIIGRITANFTKKGLL</sequence>
<evidence type="ECO:0000313" key="2">
    <source>
        <dbReference type="EMBL" id="EFQ99741.1"/>
    </source>
</evidence>
<reference evidence="3" key="1">
    <citation type="journal article" date="2012" name="MBio">
        <title>Comparative genome analysis of Trichophyton rubrum and related dermatophytes reveals candidate genes involved in infection.</title>
        <authorList>
            <person name="Martinez D.A."/>
            <person name="Oliver B.G."/>
            <person name="Graeser Y."/>
            <person name="Goldberg J.M."/>
            <person name="Li W."/>
            <person name="Martinez-Rossi N.M."/>
            <person name="Monod M."/>
            <person name="Shelest E."/>
            <person name="Barton R.C."/>
            <person name="Birch E."/>
            <person name="Brakhage A.A."/>
            <person name="Chen Z."/>
            <person name="Gurr S.J."/>
            <person name="Heiman D."/>
            <person name="Heitman J."/>
            <person name="Kosti I."/>
            <person name="Rossi A."/>
            <person name="Saif S."/>
            <person name="Samalova M."/>
            <person name="Saunders C.W."/>
            <person name="Shea T."/>
            <person name="Summerbell R.C."/>
            <person name="Xu J."/>
            <person name="Young S."/>
            <person name="Zeng Q."/>
            <person name="Birren B.W."/>
            <person name="Cuomo C.A."/>
            <person name="White T.C."/>
        </authorList>
    </citation>
    <scope>NUCLEOTIDE SEQUENCE [LARGE SCALE GENOMIC DNA]</scope>
    <source>
        <strain evidence="3">ATCC MYA-4604 / CBS 118893</strain>
    </source>
</reference>
<dbReference type="AlphaFoldDB" id="E4UNY8"/>
<dbReference type="eggNOG" id="ENOG502T56J">
    <property type="taxonomic scope" value="Eukaryota"/>
</dbReference>
<dbReference type="HOGENOM" id="CLU_1948331_0_0_1"/>